<dbReference type="InterPro" id="IPR035979">
    <property type="entry name" value="RBD_domain_sf"/>
</dbReference>
<feature type="domain" description="RRM" evidence="4">
    <location>
        <begin position="44"/>
        <end position="120"/>
    </location>
</feature>
<dbReference type="EMBL" id="GFDL01003238">
    <property type="protein sequence ID" value="JAV31807.1"/>
    <property type="molecule type" value="Transcribed_RNA"/>
</dbReference>
<dbReference type="Gene3D" id="3.30.70.330">
    <property type="match status" value="1"/>
</dbReference>
<protein>
    <submittedName>
        <fullName evidence="5">Hipothetical protein</fullName>
    </submittedName>
</protein>
<sequence>MSLDSAEFTEHPLKFDPSDTAAFHRILVKENESRTINRLKPAGRTLFVLNVPPYATEASLAQAFSVAGPVASVLLQEKPSEEPEREDAGHKFKVAYVVFEKASAARKVLERKCGALRALNEDGGLVTGMDKWRREFEGDAPDPVELQREIDEYMAGYDREVQKQKRVEEEEGGEADDEGWVTVTKASVNTFTQREATIAKMEEKMSKDRRQKELKNFYTFQIRESKKNDIVSLRKKYDRDLQKMEQIKKTKRFKPY</sequence>
<organism evidence="5">
    <name type="scientific">Culex tarsalis</name>
    <name type="common">Encephalitis mosquito</name>
    <dbReference type="NCBI Taxonomy" id="7177"/>
    <lineage>
        <taxon>Eukaryota</taxon>
        <taxon>Metazoa</taxon>
        <taxon>Ecdysozoa</taxon>
        <taxon>Arthropoda</taxon>
        <taxon>Hexapoda</taxon>
        <taxon>Insecta</taxon>
        <taxon>Pterygota</taxon>
        <taxon>Neoptera</taxon>
        <taxon>Endopterygota</taxon>
        <taxon>Diptera</taxon>
        <taxon>Nematocera</taxon>
        <taxon>Culicoidea</taxon>
        <taxon>Culicidae</taxon>
        <taxon>Culicinae</taxon>
        <taxon>Culicini</taxon>
        <taxon>Culex</taxon>
        <taxon>Culex</taxon>
    </lineage>
</organism>
<reference evidence="5" key="1">
    <citation type="submission" date="2017-01" db="EMBL/GenBank/DDBJ databases">
        <title>A deep insight into the sialotranscriptome of adult male and female Cluex tarsalis mosquitoes.</title>
        <authorList>
            <person name="Ribeiro J.M."/>
            <person name="Moreira F."/>
            <person name="Bernard K.A."/>
            <person name="Calvo E."/>
        </authorList>
    </citation>
    <scope>NUCLEOTIDE SEQUENCE</scope>
    <source>
        <strain evidence="5">Kern County</strain>
        <tissue evidence="5">Salivary glands</tissue>
    </source>
</reference>
<dbReference type="InterPro" id="IPR012677">
    <property type="entry name" value="Nucleotide-bd_a/b_plait_sf"/>
</dbReference>
<dbReference type="AlphaFoldDB" id="A0A1Q3FW51"/>
<evidence type="ECO:0000256" key="1">
    <source>
        <dbReference type="ARBA" id="ARBA00006110"/>
    </source>
</evidence>
<keyword evidence="2 3" id="KW-0694">RNA-binding</keyword>
<name>A0A1Q3FW51_CULTA</name>
<dbReference type="Gene3D" id="6.10.250.1770">
    <property type="match status" value="1"/>
</dbReference>
<dbReference type="GO" id="GO:0034456">
    <property type="term" value="C:UTP-C complex"/>
    <property type="evidence" value="ECO:0007669"/>
    <property type="project" value="TreeGrafter"/>
</dbReference>
<dbReference type="GO" id="GO:0003723">
    <property type="term" value="F:RNA binding"/>
    <property type="evidence" value="ECO:0007669"/>
    <property type="project" value="UniProtKB-UniRule"/>
</dbReference>
<comment type="similarity">
    <text evidence="1">Belongs to the RRP7 family.</text>
</comment>
<evidence type="ECO:0000256" key="2">
    <source>
        <dbReference type="ARBA" id="ARBA00022884"/>
    </source>
</evidence>
<dbReference type="CDD" id="cd12951">
    <property type="entry name" value="RRP7_Rrp7A"/>
    <property type="match status" value="1"/>
</dbReference>
<dbReference type="Pfam" id="PF00076">
    <property type="entry name" value="RRM_1"/>
    <property type="match status" value="1"/>
</dbReference>
<dbReference type="InterPro" id="IPR040446">
    <property type="entry name" value="RRP7"/>
</dbReference>
<dbReference type="SUPFAM" id="SSF54928">
    <property type="entry name" value="RNA-binding domain, RBD"/>
    <property type="match status" value="1"/>
</dbReference>
<dbReference type="InterPro" id="IPR024326">
    <property type="entry name" value="RRP7_C"/>
</dbReference>
<dbReference type="GO" id="GO:0032545">
    <property type="term" value="C:CURI complex"/>
    <property type="evidence" value="ECO:0007669"/>
    <property type="project" value="TreeGrafter"/>
</dbReference>
<evidence type="ECO:0000313" key="5">
    <source>
        <dbReference type="EMBL" id="JAV31807.1"/>
    </source>
</evidence>
<proteinExistence type="inferred from homology"/>
<evidence type="ECO:0000256" key="3">
    <source>
        <dbReference type="PROSITE-ProRule" id="PRU00176"/>
    </source>
</evidence>
<dbReference type="PROSITE" id="PS50102">
    <property type="entry name" value="RRM"/>
    <property type="match status" value="1"/>
</dbReference>
<evidence type="ECO:0000259" key="4">
    <source>
        <dbReference type="PROSITE" id="PS50102"/>
    </source>
</evidence>
<dbReference type="GO" id="GO:0000028">
    <property type="term" value="P:ribosomal small subunit assembly"/>
    <property type="evidence" value="ECO:0007669"/>
    <property type="project" value="TreeGrafter"/>
</dbReference>
<dbReference type="GO" id="GO:0006364">
    <property type="term" value="P:rRNA processing"/>
    <property type="evidence" value="ECO:0007669"/>
    <property type="project" value="TreeGrafter"/>
</dbReference>
<dbReference type="PANTHER" id="PTHR13191">
    <property type="entry name" value="RIBOSOMAL RNA PROCESSING PROTEIN 7-RELATED"/>
    <property type="match status" value="1"/>
</dbReference>
<accession>A0A1Q3FW51</accession>
<dbReference type="PANTHER" id="PTHR13191:SF0">
    <property type="entry name" value="RIBOSOMAL RNA-PROCESSING PROTEIN 7 HOMOLOG A-RELATED"/>
    <property type="match status" value="1"/>
</dbReference>
<dbReference type="InterPro" id="IPR000504">
    <property type="entry name" value="RRM_dom"/>
</dbReference>
<dbReference type="Pfam" id="PF12923">
    <property type="entry name" value="RRP7"/>
    <property type="match status" value="1"/>
</dbReference>